<keyword evidence="1" id="KW-0812">Transmembrane</keyword>
<keyword evidence="3" id="KW-1185">Reference proteome</keyword>
<organism evidence="2 3">
    <name type="scientific">Prevotella heparinolytica</name>
    <dbReference type="NCBI Taxonomy" id="28113"/>
    <lineage>
        <taxon>Bacteria</taxon>
        <taxon>Pseudomonadati</taxon>
        <taxon>Bacteroidota</taxon>
        <taxon>Bacteroidia</taxon>
        <taxon>Bacteroidales</taxon>
        <taxon>Bacteroidaceae</taxon>
        <taxon>Bacteroides</taxon>
    </lineage>
</organism>
<evidence type="ECO:0008006" key="4">
    <source>
        <dbReference type="Google" id="ProtNLM"/>
    </source>
</evidence>
<dbReference type="RefSeq" id="WP_125240093.1">
    <property type="nucleotide sequence ID" value="NZ_CAACYH010000004.1"/>
</dbReference>
<dbReference type="EMBL" id="RQYF01000104">
    <property type="protein sequence ID" value="RRD87474.1"/>
    <property type="molecule type" value="Genomic_DNA"/>
</dbReference>
<dbReference type="AlphaFoldDB" id="A0A3P1ZWG0"/>
<dbReference type="Proteomes" id="UP000279562">
    <property type="component" value="Unassembled WGS sequence"/>
</dbReference>
<name>A0A3P1ZWG0_9BACE</name>
<dbReference type="OrthoDB" id="1001813at2"/>
<comment type="caution">
    <text evidence="2">The sequence shown here is derived from an EMBL/GenBank/DDBJ whole genome shotgun (WGS) entry which is preliminary data.</text>
</comment>
<feature type="transmembrane region" description="Helical" evidence="1">
    <location>
        <begin position="12"/>
        <end position="37"/>
    </location>
</feature>
<gene>
    <name evidence="2" type="ORF">EII33_13185</name>
</gene>
<keyword evidence="1" id="KW-1133">Transmembrane helix</keyword>
<keyword evidence="1" id="KW-0472">Membrane</keyword>
<sequence length="111" mass="12444">MKKFRNIIKWFLPLLFIVYWGGITLFTHSHVVNGVIIVHSHPFQGEHEHTEVQLETIFYLTSFVSTSLTLCPAAASVFFVLLCLLVVLATERIKCGRSCGGISLRAPPCLL</sequence>
<evidence type="ECO:0000313" key="3">
    <source>
        <dbReference type="Proteomes" id="UP000279562"/>
    </source>
</evidence>
<proteinExistence type="predicted"/>
<accession>A0A3P1ZWG0</accession>
<reference evidence="2 3" key="1">
    <citation type="submission" date="2018-11" db="EMBL/GenBank/DDBJ databases">
        <title>Genomes From Bacteria Associated with the Canine Oral Cavity: a Test Case for Automated Genome-Based Taxonomic Assignment.</title>
        <authorList>
            <person name="Coil D.A."/>
            <person name="Jospin G."/>
            <person name="Darling A.E."/>
            <person name="Wallis C."/>
            <person name="Davis I.J."/>
            <person name="Harris S."/>
            <person name="Eisen J.A."/>
            <person name="Holcombe L.J."/>
            <person name="O'Flynn C."/>
        </authorList>
    </citation>
    <scope>NUCLEOTIDE SEQUENCE [LARGE SCALE GENOMIC DNA]</scope>
    <source>
        <strain evidence="2 3">OH1047_COT-310</strain>
    </source>
</reference>
<evidence type="ECO:0000313" key="2">
    <source>
        <dbReference type="EMBL" id="RRD87474.1"/>
    </source>
</evidence>
<feature type="transmembrane region" description="Helical" evidence="1">
    <location>
        <begin position="57"/>
        <end position="88"/>
    </location>
</feature>
<protein>
    <recommendedName>
        <fullName evidence="4">Transmembrane protein</fullName>
    </recommendedName>
</protein>
<evidence type="ECO:0000256" key="1">
    <source>
        <dbReference type="SAM" id="Phobius"/>
    </source>
</evidence>